<dbReference type="InterPro" id="IPR007865">
    <property type="entry name" value="Aminopep_P_N"/>
</dbReference>
<evidence type="ECO:0000313" key="7">
    <source>
        <dbReference type="EMBL" id="KKN48128.1"/>
    </source>
</evidence>
<dbReference type="GO" id="GO:0030145">
    <property type="term" value="F:manganese ion binding"/>
    <property type="evidence" value="ECO:0007669"/>
    <property type="project" value="InterPro"/>
</dbReference>
<comment type="cofactor">
    <cofactor evidence="1">
        <name>Mn(2+)</name>
        <dbReference type="ChEBI" id="CHEBI:29035"/>
    </cofactor>
</comment>
<dbReference type="SUPFAM" id="SSF55920">
    <property type="entry name" value="Creatinase/aminopeptidase"/>
    <property type="match status" value="1"/>
</dbReference>
<dbReference type="Gene3D" id="3.40.350.10">
    <property type="entry name" value="Creatinase/prolidase N-terminal domain"/>
    <property type="match status" value="1"/>
</dbReference>
<dbReference type="InterPro" id="IPR001131">
    <property type="entry name" value="Peptidase_M24B_aminopep-P_CS"/>
</dbReference>
<dbReference type="GO" id="GO:0006508">
    <property type="term" value="P:proteolysis"/>
    <property type="evidence" value="ECO:0007669"/>
    <property type="project" value="TreeGrafter"/>
</dbReference>
<gene>
    <name evidence="7" type="ORF">LCGC14_0656050</name>
</gene>
<organism evidence="7">
    <name type="scientific">marine sediment metagenome</name>
    <dbReference type="NCBI Taxonomy" id="412755"/>
    <lineage>
        <taxon>unclassified sequences</taxon>
        <taxon>metagenomes</taxon>
        <taxon>ecological metagenomes</taxon>
    </lineage>
</organism>
<comment type="caution">
    <text evidence="7">The sequence shown here is derived from an EMBL/GenBank/DDBJ whole genome shotgun (WGS) entry which is preliminary data.</text>
</comment>
<accession>A0A0F9U395</accession>
<dbReference type="InterPro" id="IPR029149">
    <property type="entry name" value="Creatin/AminoP/Spt16_N"/>
</dbReference>
<dbReference type="Pfam" id="PF00557">
    <property type="entry name" value="Peptidase_M24"/>
    <property type="match status" value="1"/>
</dbReference>
<dbReference type="InterPro" id="IPR036005">
    <property type="entry name" value="Creatinase/aminopeptidase-like"/>
</dbReference>
<comment type="similarity">
    <text evidence="2">Belongs to the peptidase M24B family.</text>
</comment>
<dbReference type="GO" id="GO:0005829">
    <property type="term" value="C:cytosol"/>
    <property type="evidence" value="ECO:0007669"/>
    <property type="project" value="TreeGrafter"/>
</dbReference>
<evidence type="ECO:0000256" key="1">
    <source>
        <dbReference type="ARBA" id="ARBA00001936"/>
    </source>
</evidence>
<dbReference type="Pfam" id="PF05195">
    <property type="entry name" value="AMP_N"/>
    <property type="match status" value="1"/>
</dbReference>
<dbReference type="InterPro" id="IPR052433">
    <property type="entry name" value="X-Pro_dipept-like"/>
</dbReference>
<proteinExistence type="inferred from homology"/>
<dbReference type="GO" id="GO:0070006">
    <property type="term" value="F:metalloaminopeptidase activity"/>
    <property type="evidence" value="ECO:0007669"/>
    <property type="project" value="InterPro"/>
</dbReference>
<feature type="domain" description="Aminopeptidase P N-terminal" evidence="6">
    <location>
        <begin position="2"/>
        <end position="134"/>
    </location>
</feature>
<dbReference type="SMART" id="SM01011">
    <property type="entry name" value="AMP_N"/>
    <property type="match status" value="1"/>
</dbReference>
<evidence type="ECO:0000256" key="3">
    <source>
        <dbReference type="ARBA" id="ARBA00022723"/>
    </source>
</evidence>
<dbReference type="SUPFAM" id="SSF53092">
    <property type="entry name" value="Creatinase/prolidase N-terminal domain"/>
    <property type="match status" value="1"/>
</dbReference>
<dbReference type="InterPro" id="IPR000994">
    <property type="entry name" value="Pept_M24"/>
</dbReference>
<protein>
    <recommendedName>
        <fullName evidence="6">Aminopeptidase P N-terminal domain-containing protein</fullName>
    </recommendedName>
</protein>
<dbReference type="Gene3D" id="3.90.230.10">
    <property type="entry name" value="Creatinase/methionine aminopeptidase superfamily"/>
    <property type="match status" value="1"/>
</dbReference>
<keyword evidence="3" id="KW-0479">Metal-binding</keyword>
<dbReference type="CDD" id="cd01087">
    <property type="entry name" value="Prolidase"/>
    <property type="match status" value="1"/>
</dbReference>
<evidence type="ECO:0000259" key="6">
    <source>
        <dbReference type="SMART" id="SM01011"/>
    </source>
</evidence>
<evidence type="ECO:0000256" key="4">
    <source>
        <dbReference type="ARBA" id="ARBA00022801"/>
    </source>
</evidence>
<dbReference type="PANTHER" id="PTHR43226">
    <property type="entry name" value="XAA-PRO AMINOPEPTIDASE 3"/>
    <property type="match status" value="1"/>
</dbReference>
<evidence type="ECO:0000256" key="5">
    <source>
        <dbReference type="ARBA" id="ARBA00023211"/>
    </source>
</evidence>
<dbReference type="EMBL" id="LAZR01001237">
    <property type="protein sequence ID" value="KKN48128.1"/>
    <property type="molecule type" value="Genomic_DNA"/>
</dbReference>
<keyword evidence="5" id="KW-0464">Manganese</keyword>
<sequence>MLDARIYVQRRSRLKEKIKSGLILFLGNEESPMNYQGNPYHFRQDSSFLYFFGLDFPALAAVIDIDEDKEVVFGNDVEIEDIIWMGFQPKLLVRAMGAGIKETAPLNKLEETVKKAIKKGRKIHFLPPYRPETKLKLAQLLDLDSDVIHENISKELIKEVVAQRSVKIDEEIDEMEKAHIVSYEMHTTAMKMAKAGVYEREIVGEIEGIALSHGFQPSFPTILTIDGQILHNHYHGNVLKEGRLLVNDSGAESEMHYASDITRTIPVGGKFTEKQKEIYEIVLHSQETAIQSIKPGIKFREIHLKVSKIIASGLKDLGLLKGDIEDAVKEGVHAMFFPHGLGHLIGLDVHDMEDLGEDHVGYDDKTKRSDQFGFAYLRFARELQPGHVLTVEPGIYFIPALIDKWKREKKLTQFIDYDRVDKYKDFGGIRIEDNVLVTEDGSRVLGKSIPKKVREVEEITAK</sequence>
<reference evidence="7" key="1">
    <citation type="journal article" date="2015" name="Nature">
        <title>Complex archaea that bridge the gap between prokaryotes and eukaryotes.</title>
        <authorList>
            <person name="Spang A."/>
            <person name="Saw J.H."/>
            <person name="Jorgensen S.L."/>
            <person name="Zaremba-Niedzwiedzka K."/>
            <person name="Martijn J."/>
            <person name="Lind A.E."/>
            <person name="van Eijk R."/>
            <person name="Schleper C."/>
            <person name="Guy L."/>
            <person name="Ettema T.J."/>
        </authorList>
    </citation>
    <scope>NUCLEOTIDE SEQUENCE</scope>
</reference>
<dbReference type="PROSITE" id="PS00491">
    <property type="entry name" value="PROLINE_PEPTIDASE"/>
    <property type="match status" value="1"/>
</dbReference>
<keyword evidence="4" id="KW-0378">Hydrolase</keyword>
<evidence type="ECO:0000256" key="2">
    <source>
        <dbReference type="ARBA" id="ARBA00008766"/>
    </source>
</evidence>
<dbReference type="PANTHER" id="PTHR43226:SF4">
    <property type="entry name" value="XAA-PRO AMINOPEPTIDASE 3"/>
    <property type="match status" value="1"/>
</dbReference>
<name>A0A0F9U395_9ZZZZ</name>
<dbReference type="AlphaFoldDB" id="A0A0F9U395"/>